<comment type="caution">
    <text evidence="1">The sequence shown here is derived from an EMBL/GenBank/DDBJ whole genome shotgun (WGS) entry which is preliminary data.</text>
</comment>
<proteinExistence type="predicted"/>
<name>A0ACC2BLA0_DIPCM</name>
<accession>A0ACC2BLA0</accession>
<evidence type="ECO:0000313" key="2">
    <source>
        <dbReference type="Proteomes" id="UP001162992"/>
    </source>
</evidence>
<dbReference type="Proteomes" id="UP001162992">
    <property type="component" value="Chromosome 14"/>
</dbReference>
<dbReference type="EMBL" id="CM055105">
    <property type="protein sequence ID" value="KAJ7530530.1"/>
    <property type="molecule type" value="Genomic_DNA"/>
</dbReference>
<keyword evidence="2" id="KW-1185">Reference proteome</keyword>
<sequence>MTVEFVTLDTEEGVSLKVRIFRPDEGNAVKEMVIVLVHQYTLLGGCQGLLKGMASEIAEKGYICVTFDMRGAGRSTGRASLLAMVEVEDVVAVCKWATVRLNTSSIVLVGSSVGATIAGSALEEVEQIKGYVALGYPFGFWGWLFFGHHKRAVLKSEKPKLFVMGTRDGFTSVKQFVKALKTASGRVKTHLIPNIGHFEMERPRYDATLAQIIASFGKTLE</sequence>
<reference evidence="2" key="1">
    <citation type="journal article" date="2024" name="Proc. Natl. Acad. Sci. U.S.A.">
        <title>Extraordinary preservation of gene collinearity over three hundred million years revealed in homosporous lycophytes.</title>
        <authorList>
            <person name="Li C."/>
            <person name="Wickell D."/>
            <person name="Kuo L.Y."/>
            <person name="Chen X."/>
            <person name="Nie B."/>
            <person name="Liao X."/>
            <person name="Peng D."/>
            <person name="Ji J."/>
            <person name="Jenkins J."/>
            <person name="Williams M."/>
            <person name="Shu S."/>
            <person name="Plott C."/>
            <person name="Barry K."/>
            <person name="Rajasekar S."/>
            <person name="Grimwood J."/>
            <person name="Han X."/>
            <person name="Sun S."/>
            <person name="Hou Z."/>
            <person name="He W."/>
            <person name="Dai G."/>
            <person name="Sun C."/>
            <person name="Schmutz J."/>
            <person name="Leebens-Mack J.H."/>
            <person name="Li F.W."/>
            <person name="Wang L."/>
        </authorList>
    </citation>
    <scope>NUCLEOTIDE SEQUENCE [LARGE SCALE GENOMIC DNA]</scope>
    <source>
        <strain evidence="2">cv. PW_Plant_1</strain>
    </source>
</reference>
<evidence type="ECO:0000313" key="1">
    <source>
        <dbReference type="EMBL" id="KAJ7530530.1"/>
    </source>
</evidence>
<gene>
    <name evidence="1" type="ORF">O6H91_14G007500</name>
</gene>
<organism evidence="1 2">
    <name type="scientific">Diphasiastrum complanatum</name>
    <name type="common">Issler's clubmoss</name>
    <name type="synonym">Lycopodium complanatum</name>
    <dbReference type="NCBI Taxonomy" id="34168"/>
    <lineage>
        <taxon>Eukaryota</taxon>
        <taxon>Viridiplantae</taxon>
        <taxon>Streptophyta</taxon>
        <taxon>Embryophyta</taxon>
        <taxon>Tracheophyta</taxon>
        <taxon>Lycopodiopsida</taxon>
        <taxon>Lycopodiales</taxon>
        <taxon>Lycopodiaceae</taxon>
        <taxon>Lycopodioideae</taxon>
        <taxon>Diphasiastrum</taxon>
    </lineage>
</organism>
<protein>
    <submittedName>
        <fullName evidence="1">Uncharacterized protein</fullName>
    </submittedName>
</protein>